<feature type="domain" description="GIY-YIG" evidence="1">
    <location>
        <begin position="27"/>
        <end position="113"/>
    </location>
</feature>
<dbReference type="OrthoDB" id="411123at2759"/>
<dbReference type="InterPro" id="IPR027417">
    <property type="entry name" value="P-loop_NTPase"/>
</dbReference>
<dbReference type="Proteomes" id="UP000800092">
    <property type="component" value="Unassembled WGS sequence"/>
</dbReference>
<dbReference type="SUPFAM" id="SSF52540">
    <property type="entry name" value="P-loop containing nucleoside triphosphate hydrolases"/>
    <property type="match status" value="1"/>
</dbReference>
<dbReference type="EMBL" id="ML991795">
    <property type="protein sequence ID" value="KAF2234849.1"/>
    <property type="molecule type" value="Genomic_DNA"/>
</dbReference>
<dbReference type="InterPro" id="IPR000305">
    <property type="entry name" value="GIY-YIG_endonuc"/>
</dbReference>
<sequence>MNSNIAWLEFSKAAVTTWKFHDEKHGNWPVVYVLDNGQDSVRSSRNNLRDVYVGESLNAAGRLRQHLDTPAKQHLKNIRVIIDPRFNKSVCLDLESYLIKLLAGDGANRVLNRNNGITEAKYYQREVYRERFRNIFERLKGDGVFTRSIPEIENSDLFKLSPFKALTEDQAASVEDILKGLLIDIERSAESTVVIQGDPGTGKTVVAIYLIKLLVDIQNSTSLEDLAPDSRFSNFFTETNRGLLDHRRIGLVVPQQSLREFIKKVFRKTTGLHPSMVMTPFDVGEAEGIFDLLLVDETHRLNQRANQPSGPLNKKFATITGELFGDDDANKSKTQLDWIRKKSRHQIFISDAAQSVRPADLPSELLSNLIADARASGQYFQLRTQMRVQAGSDFVSYVRWMLDPHLLSLPRRRQDFGEYDFRAFDSITRMQDEIFQRDAEVGLSRMVAGYAWEWKTKKDKNAFDIEIDQTQLRWNSTPTDWIASKNALEEVGSIHTVQGYDLNYVGVIIGPDLGFDPERRRLFIDRNSYFDKKGKENNPTLGKSYSDDDLLRFITQIYAVLMTRGIRGTYVYACNVGLREYLQGFIPFSP</sequence>
<gene>
    <name evidence="2" type="ORF">EV356DRAFT_501109</name>
</gene>
<dbReference type="CDD" id="cd10439">
    <property type="entry name" value="GIY-YIG_COG3410"/>
    <property type="match status" value="1"/>
</dbReference>
<evidence type="ECO:0000313" key="3">
    <source>
        <dbReference type="Proteomes" id="UP000800092"/>
    </source>
</evidence>
<accession>A0A6A6HAJ3</accession>
<dbReference type="Pfam" id="PF09848">
    <property type="entry name" value="SLFN-g3_helicase"/>
    <property type="match status" value="1"/>
</dbReference>
<dbReference type="Gene3D" id="3.40.50.300">
    <property type="entry name" value="P-loop containing nucleotide triphosphate hydrolases"/>
    <property type="match status" value="1"/>
</dbReference>
<protein>
    <recommendedName>
        <fullName evidence="1">GIY-YIG domain-containing protein</fullName>
    </recommendedName>
</protein>
<evidence type="ECO:0000259" key="1">
    <source>
        <dbReference type="PROSITE" id="PS50164"/>
    </source>
</evidence>
<keyword evidence="3" id="KW-1185">Reference proteome</keyword>
<evidence type="ECO:0000313" key="2">
    <source>
        <dbReference type="EMBL" id="KAF2234849.1"/>
    </source>
</evidence>
<dbReference type="InterPro" id="IPR018647">
    <property type="entry name" value="SLFN_3-like_DNA/RNA_helicase"/>
</dbReference>
<organism evidence="2 3">
    <name type="scientific">Viridothelium virens</name>
    <name type="common">Speckled blister lichen</name>
    <name type="synonym">Trypethelium virens</name>
    <dbReference type="NCBI Taxonomy" id="1048519"/>
    <lineage>
        <taxon>Eukaryota</taxon>
        <taxon>Fungi</taxon>
        <taxon>Dikarya</taxon>
        <taxon>Ascomycota</taxon>
        <taxon>Pezizomycotina</taxon>
        <taxon>Dothideomycetes</taxon>
        <taxon>Dothideomycetes incertae sedis</taxon>
        <taxon>Trypetheliales</taxon>
        <taxon>Trypetheliaceae</taxon>
        <taxon>Viridothelium</taxon>
    </lineage>
</organism>
<reference evidence="2" key="1">
    <citation type="journal article" date="2020" name="Stud. Mycol.">
        <title>101 Dothideomycetes genomes: a test case for predicting lifestyles and emergence of pathogens.</title>
        <authorList>
            <person name="Haridas S."/>
            <person name="Albert R."/>
            <person name="Binder M."/>
            <person name="Bloem J."/>
            <person name="Labutti K."/>
            <person name="Salamov A."/>
            <person name="Andreopoulos B."/>
            <person name="Baker S."/>
            <person name="Barry K."/>
            <person name="Bills G."/>
            <person name="Bluhm B."/>
            <person name="Cannon C."/>
            <person name="Castanera R."/>
            <person name="Culley D."/>
            <person name="Daum C."/>
            <person name="Ezra D."/>
            <person name="Gonzalez J."/>
            <person name="Henrissat B."/>
            <person name="Kuo A."/>
            <person name="Liang C."/>
            <person name="Lipzen A."/>
            <person name="Lutzoni F."/>
            <person name="Magnuson J."/>
            <person name="Mondo S."/>
            <person name="Nolan M."/>
            <person name="Ohm R."/>
            <person name="Pangilinan J."/>
            <person name="Park H.-J."/>
            <person name="Ramirez L."/>
            <person name="Alfaro M."/>
            <person name="Sun H."/>
            <person name="Tritt A."/>
            <person name="Yoshinaga Y."/>
            <person name="Zwiers L.-H."/>
            <person name="Turgeon B."/>
            <person name="Goodwin S."/>
            <person name="Spatafora J."/>
            <person name="Crous P."/>
            <person name="Grigoriev I."/>
        </authorList>
    </citation>
    <scope>NUCLEOTIDE SEQUENCE</scope>
    <source>
        <strain evidence="2">Tuck. ex Michener</strain>
    </source>
</reference>
<dbReference type="PROSITE" id="PS50164">
    <property type="entry name" value="GIY_YIG"/>
    <property type="match status" value="1"/>
</dbReference>
<proteinExistence type="predicted"/>
<name>A0A6A6HAJ3_VIRVR</name>
<dbReference type="AlphaFoldDB" id="A0A6A6HAJ3"/>